<gene>
    <name evidence="1" type="ORF">Ahy_A07g034510</name>
</gene>
<reference evidence="1 2" key="1">
    <citation type="submission" date="2019-01" db="EMBL/GenBank/DDBJ databases">
        <title>Sequencing of cultivated peanut Arachis hypogaea provides insights into genome evolution and oil improvement.</title>
        <authorList>
            <person name="Chen X."/>
        </authorList>
    </citation>
    <scope>NUCLEOTIDE SEQUENCE [LARGE SCALE GENOMIC DNA]</scope>
    <source>
        <strain evidence="2">cv. Fuhuasheng</strain>
        <tissue evidence="1">Leaves</tissue>
    </source>
</reference>
<name>A0A445CC32_ARAHY</name>
<comment type="caution">
    <text evidence="1">The sequence shown here is derived from an EMBL/GenBank/DDBJ whole genome shotgun (WGS) entry which is preliminary data.</text>
</comment>
<proteinExistence type="predicted"/>
<organism evidence="1 2">
    <name type="scientific">Arachis hypogaea</name>
    <name type="common">Peanut</name>
    <dbReference type="NCBI Taxonomy" id="3818"/>
    <lineage>
        <taxon>Eukaryota</taxon>
        <taxon>Viridiplantae</taxon>
        <taxon>Streptophyta</taxon>
        <taxon>Embryophyta</taxon>
        <taxon>Tracheophyta</taxon>
        <taxon>Spermatophyta</taxon>
        <taxon>Magnoliopsida</taxon>
        <taxon>eudicotyledons</taxon>
        <taxon>Gunneridae</taxon>
        <taxon>Pentapetalae</taxon>
        <taxon>rosids</taxon>
        <taxon>fabids</taxon>
        <taxon>Fabales</taxon>
        <taxon>Fabaceae</taxon>
        <taxon>Papilionoideae</taxon>
        <taxon>50 kb inversion clade</taxon>
        <taxon>dalbergioids sensu lato</taxon>
        <taxon>Dalbergieae</taxon>
        <taxon>Pterocarpus clade</taxon>
        <taxon>Arachis</taxon>
    </lineage>
</organism>
<dbReference type="AlphaFoldDB" id="A0A445CC32"/>
<sequence length="104" mass="12204">MSSCEYRSQADNPRTESVQKIAHFPPLFADHNNPNEQHIFNLWRRGSIISCECDKRKREILYYALFKLLLSLPKIYITAENPKSIKYSCKIRLNIPQIPGPQRN</sequence>
<accession>A0A445CC32</accession>
<evidence type="ECO:0000313" key="1">
    <source>
        <dbReference type="EMBL" id="RYR48488.1"/>
    </source>
</evidence>
<dbReference type="EMBL" id="SDMP01000007">
    <property type="protein sequence ID" value="RYR48488.1"/>
    <property type="molecule type" value="Genomic_DNA"/>
</dbReference>
<keyword evidence="2" id="KW-1185">Reference proteome</keyword>
<dbReference type="Proteomes" id="UP000289738">
    <property type="component" value="Chromosome A07"/>
</dbReference>
<evidence type="ECO:0000313" key="2">
    <source>
        <dbReference type="Proteomes" id="UP000289738"/>
    </source>
</evidence>
<protein>
    <submittedName>
        <fullName evidence="1">Uncharacterized protein</fullName>
    </submittedName>
</protein>